<proteinExistence type="predicted"/>
<comment type="caution">
    <text evidence="2">The sequence shown here is derived from an EMBL/GenBank/DDBJ whole genome shotgun (WGS) entry which is preliminary data.</text>
</comment>
<name>A0A9P9KZD2_FUSSL</name>
<keyword evidence="3" id="KW-1185">Reference proteome</keyword>
<evidence type="ECO:0000313" key="3">
    <source>
        <dbReference type="Proteomes" id="UP000736672"/>
    </source>
</evidence>
<feature type="transmembrane region" description="Helical" evidence="1">
    <location>
        <begin position="20"/>
        <end position="43"/>
    </location>
</feature>
<dbReference type="OrthoDB" id="10312667at2759"/>
<feature type="transmembrane region" description="Helical" evidence="1">
    <location>
        <begin position="55"/>
        <end position="77"/>
    </location>
</feature>
<evidence type="ECO:0000313" key="2">
    <source>
        <dbReference type="EMBL" id="KAH7271196.1"/>
    </source>
</evidence>
<keyword evidence="1" id="KW-0472">Membrane</keyword>
<gene>
    <name evidence="2" type="ORF">B0J15DRAFT_461245</name>
</gene>
<sequence>MFLPIANTDRYRRYKSNFDAVFEASQFLVYFVAISLLVANVLFTHDCIDTSKILRFQYCLNLMGFTQMAFALCLHALTTVYRKRSGPDKTSRKGRGKKSEDDWVLLPDSWVML</sequence>
<keyword evidence="1" id="KW-1133">Transmembrane helix</keyword>
<keyword evidence="1" id="KW-0812">Transmembrane</keyword>
<organism evidence="2 3">
    <name type="scientific">Fusarium solani</name>
    <name type="common">Filamentous fungus</name>
    <dbReference type="NCBI Taxonomy" id="169388"/>
    <lineage>
        <taxon>Eukaryota</taxon>
        <taxon>Fungi</taxon>
        <taxon>Dikarya</taxon>
        <taxon>Ascomycota</taxon>
        <taxon>Pezizomycotina</taxon>
        <taxon>Sordariomycetes</taxon>
        <taxon>Hypocreomycetidae</taxon>
        <taxon>Hypocreales</taxon>
        <taxon>Nectriaceae</taxon>
        <taxon>Fusarium</taxon>
        <taxon>Fusarium solani species complex</taxon>
    </lineage>
</organism>
<reference evidence="2" key="1">
    <citation type="journal article" date="2021" name="Nat. Commun.">
        <title>Genetic determinants of endophytism in the Arabidopsis root mycobiome.</title>
        <authorList>
            <person name="Mesny F."/>
            <person name="Miyauchi S."/>
            <person name="Thiergart T."/>
            <person name="Pickel B."/>
            <person name="Atanasova L."/>
            <person name="Karlsson M."/>
            <person name="Huettel B."/>
            <person name="Barry K.W."/>
            <person name="Haridas S."/>
            <person name="Chen C."/>
            <person name="Bauer D."/>
            <person name="Andreopoulos W."/>
            <person name="Pangilinan J."/>
            <person name="LaButti K."/>
            <person name="Riley R."/>
            <person name="Lipzen A."/>
            <person name="Clum A."/>
            <person name="Drula E."/>
            <person name="Henrissat B."/>
            <person name="Kohler A."/>
            <person name="Grigoriev I.V."/>
            <person name="Martin F.M."/>
            <person name="Hacquard S."/>
        </authorList>
    </citation>
    <scope>NUCLEOTIDE SEQUENCE</scope>
    <source>
        <strain evidence="2">FSSC 5 MPI-SDFR-AT-0091</strain>
    </source>
</reference>
<dbReference type="AlphaFoldDB" id="A0A9P9KZD2"/>
<protein>
    <submittedName>
        <fullName evidence="2">Uncharacterized protein</fullName>
    </submittedName>
</protein>
<dbReference type="Proteomes" id="UP000736672">
    <property type="component" value="Unassembled WGS sequence"/>
</dbReference>
<dbReference type="EMBL" id="JAGTJS010000004">
    <property type="protein sequence ID" value="KAH7271196.1"/>
    <property type="molecule type" value="Genomic_DNA"/>
</dbReference>
<accession>A0A9P9KZD2</accession>
<evidence type="ECO:0000256" key="1">
    <source>
        <dbReference type="SAM" id="Phobius"/>
    </source>
</evidence>